<dbReference type="AlphaFoldDB" id="A0A835A3I3"/>
<dbReference type="PANTHER" id="PTHR31672:SF13">
    <property type="entry name" value="F-BOX PROTEIN CPR30-LIKE"/>
    <property type="match status" value="1"/>
</dbReference>
<sequence>MYSATDNQSAAAAMAPNRSWESIPADVFMEILHLVPPSPRQRLRLVCRHWRSVVDDHMPMTTQQSGAMVLGFVHERAFNEDAVPRAYIFDDLTEAYTNSGRLVELQGAANTPGSIIVGTCNGLLCLYRYRGDVVVVNPVTGEKLAVPPPPPVKDGKFEAATYSFTYHPATGLYKVVHLPFHGEVGTFNTVNVFTLGDTSWREVPVRLGSSCLLKFGIVSVNGATYWVSNDGHSVMSFDLNGDERQLFVATLPVRVGLLLDLDIYCQLTTDMSGKLGVAIWVLDDRRRNKAGTTPWVLQNTIVEPGKDKPDQKIAWPHVTHGEHVLTTQECGKNLVSLNAWPLSEGKTTTTHHGGVVRLEQSPPPWIGAYYCSGIRTFAYVETTEPLALYACYDGEFGDENRRHHEETLAAGRITHVSSGGIEAAARGSCTARRQKEIWARRRREITRGRRGIAREGGGEREARGKEVNRAWKGGGTRAQQGCRATKARDRCLAEEGGKLASIDTTPTDPPPPQWTNRWDRIPADVFVEILRRLPPCPRRRLRLVCRHWRSVIDDRTPATQAPRAMVLACVGGDAVRPRAYVFDDLSVQVTGGGRELGLQCIDNTARRVSMVGTCNGLVCLHFWQGDVVVVNPVTGEKLAVPPPSMSAGVSMEAAEAYSFAYHTATGLCKIVHVPCRVDDGGWMFDEVNVFTLGHTSWRRVQVTARSSCLLSFGLVSANGVMYWVSKDTCSVMSFDLKDERVALDRSWHLTIDTTGRMLGLAVCSYELKRGRTFKGSKTEPGHEPLQEFAWPHVAHGEHGERERLVELARVPAAHGRGKDDDASREGADGVAAGDQPI</sequence>
<evidence type="ECO:0000313" key="3">
    <source>
        <dbReference type="EMBL" id="KAF8646710.1"/>
    </source>
</evidence>
<dbReference type="PROSITE" id="PS50181">
    <property type="entry name" value="FBOX"/>
    <property type="match status" value="2"/>
</dbReference>
<feature type="domain" description="F-box" evidence="2">
    <location>
        <begin position="17"/>
        <end position="63"/>
    </location>
</feature>
<dbReference type="Pfam" id="PF08268">
    <property type="entry name" value="FBA_3"/>
    <property type="match status" value="2"/>
</dbReference>
<reference evidence="3" key="1">
    <citation type="submission" date="2020-07" db="EMBL/GenBank/DDBJ databases">
        <title>Genome sequence and genetic diversity analysis of an under-domesticated orphan crop, white fonio (Digitaria exilis).</title>
        <authorList>
            <person name="Bennetzen J.L."/>
            <person name="Chen S."/>
            <person name="Ma X."/>
            <person name="Wang X."/>
            <person name="Yssel A.E.J."/>
            <person name="Chaluvadi S.R."/>
            <person name="Johnson M."/>
            <person name="Gangashetty P."/>
            <person name="Hamidou F."/>
            <person name="Sanogo M.D."/>
            <person name="Zwaenepoel A."/>
            <person name="Wallace J."/>
            <person name="Van De Peer Y."/>
            <person name="Van Deynze A."/>
        </authorList>
    </citation>
    <scope>NUCLEOTIDE SEQUENCE</scope>
    <source>
        <tissue evidence="3">Leaves</tissue>
    </source>
</reference>
<dbReference type="Gene3D" id="1.20.1280.50">
    <property type="match status" value="2"/>
</dbReference>
<organism evidence="3 4">
    <name type="scientific">Digitaria exilis</name>
    <dbReference type="NCBI Taxonomy" id="1010633"/>
    <lineage>
        <taxon>Eukaryota</taxon>
        <taxon>Viridiplantae</taxon>
        <taxon>Streptophyta</taxon>
        <taxon>Embryophyta</taxon>
        <taxon>Tracheophyta</taxon>
        <taxon>Spermatophyta</taxon>
        <taxon>Magnoliopsida</taxon>
        <taxon>Liliopsida</taxon>
        <taxon>Poales</taxon>
        <taxon>Poaceae</taxon>
        <taxon>PACMAD clade</taxon>
        <taxon>Panicoideae</taxon>
        <taxon>Panicodae</taxon>
        <taxon>Paniceae</taxon>
        <taxon>Anthephorinae</taxon>
        <taxon>Digitaria</taxon>
    </lineage>
</organism>
<gene>
    <name evidence="3" type="ORF">HU200_065712</name>
</gene>
<feature type="compositionally biased region" description="Basic and acidic residues" evidence="1">
    <location>
        <begin position="816"/>
        <end position="827"/>
    </location>
</feature>
<evidence type="ECO:0000259" key="2">
    <source>
        <dbReference type="PROSITE" id="PS50181"/>
    </source>
</evidence>
<dbReference type="InterPro" id="IPR001810">
    <property type="entry name" value="F-box_dom"/>
</dbReference>
<proteinExistence type="predicted"/>
<dbReference type="InterPro" id="IPR017451">
    <property type="entry name" value="F-box-assoc_interact_dom"/>
</dbReference>
<dbReference type="OrthoDB" id="1894463at2759"/>
<evidence type="ECO:0000256" key="1">
    <source>
        <dbReference type="SAM" id="MobiDB-lite"/>
    </source>
</evidence>
<dbReference type="Pfam" id="PF00646">
    <property type="entry name" value="F-box"/>
    <property type="match status" value="2"/>
</dbReference>
<accession>A0A835A3I3</accession>
<dbReference type="SMART" id="SM00256">
    <property type="entry name" value="FBOX"/>
    <property type="match status" value="2"/>
</dbReference>
<dbReference type="SUPFAM" id="SSF81383">
    <property type="entry name" value="F-box domain"/>
    <property type="match status" value="2"/>
</dbReference>
<dbReference type="NCBIfam" id="TIGR01640">
    <property type="entry name" value="F_box_assoc_1"/>
    <property type="match status" value="2"/>
</dbReference>
<keyword evidence="4" id="KW-1185">Reference proteome</keyword>
<feature type="domain" description="F-box" evidence="2">
    <location>
        <begin position="515"/>
        <end position="565"/>
    </location>
</feature>
<dbReference type="InterPro" id="IPR036047">
    <property type="entry name" value="F-box-like_dom_sf"/>
</dbReference>
<name>A0A835A3I3_9POAL</name>
<dbReference type="EMBL" id="JACEFO010002883">
    <property type="protein sequence ID" value="KAF8646710.1"/>
    <property type="molecule type" value="Genomic_DNA"/>
</dbReference>
<protein>
    <recommendedName>
        <fullName evidence="2">F-box domain-containing protein</fullName>
    </recommendedName>
</protein>
<comment type="caution">
    <text evidence="3">The sequence shown here is derived from an EMBL/GenBank/DDBJ whole genome shotgun (WGS) entry which is preliminary data.</text>
</comment>
<dbReference type="InterPro" id="IPR013187">
    <property type="entry name" value="F-box-assoc_dom_typ3"/>
</dbReference>
<dbReference type="InterPro" id="IPR050796">
    <property type="entry name" value="SCF_F-box_component"/>
</dbReference>
<evidence type="ECO:0000313" key="4">
    <source>
        <dbReference type="Proteomes" id="UP000636709"/>
    </source>
</evidence>
<dbReference type="PANTHER" id="PTHR31672">
    <property type="entry name" value="BNACNNG10540D PROTEIN"/>
    <property type="match status" value="1"/>
</dbReference>
<dbReference type="Proteomes" id="UP000636709">
    <property type="component" value="Unassembled WGS sequence"/>
</dbReference>
<feature type="region of interest" description="Disordered" evidence="1">
    <location>
        <begin position="809"/>
        <end position="837"/>
    </location>
</feature>